<evidence type="ECO:0000313" key="3">
    <source>
        <dbReference type="Proteomes" id="UP000610862"/>
    </source>
</evidence>
<gene>
    <name evidence="2" type="ORF">H8692_07885</name>
</gene>
<dbReference type="Pfam" id="PF21688">
    <property type="entry name" value="FAD-depend_C"/>
    <property type="match status" value="1"/>
</dbReference>
<evidence type="ECO:0000313" key="2">
    <source>
        <dbReference type="EMBL" id="MBC8568674.1"/>
    </source>
</evidence>
<dbReference type="InterPro" id="IPR036188">
    <property type="entry name" value="FAD/NAD-bd_sf"/>
</dbReference>
<dbReference type="PANTHER" id="PTHR42842">
    <property type="entry name" value="FAD/NAD(P)-BINDING OXIDOREDUCTASE"/>
    <property type="match status" value="1"/>
</dbReference>
<dbReference type="PIRSF" id="PIRSF038984">
    <property type="entry name" value="FAD_binding_protein"/>
    <property type="match status" value="1"/>
</dbReference>
<name>A0A926EAE8_9FIRM</name>
<dbReference type="AlphaFoldDB" id="A0A926EAE8"/>
<dbReference type="EMBL" id="JACRTA010000002">
    <property type="protein sequence ID" value="MBC8568674.1"/>
    <property type="molecule type" value="Genomic_DNA"/>
</dbReference>
<feature type="domain" description="FAD-dependent protein C-terminal" evidence="1">
    <location>
        <begin position="283"/>
        <end position="460"/>
    </location>
</feature>
<dbReference type="Gene3D" id="3.30.70.2700">
    <property type="match status" value="1"/>
</dbReference>
<comment type="caution">
    <text evidence="2">The sequence shown here is derived from an EMBL/GenBank/DDBJ whole genome shotgun (WGS) entry which is preliminary data.</text>
</comment>
<dbReference type="PANTHER" id="PTHR42842:SF3">
    <property type="entry name" value="FAD_NAD(P)-BINDING OXIDOREDUCTASE FAMILY PROTEIN"/>
    <property type="match status" value="1"/>
</dbReference>
<keyword evidence="3" id="KW-1185">Reference proteome</keyword>
<dbReference type="InterPro" id="IPR049516">
    <property type="entry name" value="FAD-depend_C"/>
</dbReference>
<organism evidence="2 3">
    <name type="scientific">Lentihominibacter hominis</name>
    <dbReference type="NCBI Taxonomy" id="2763645"/>
    <lineage>
        <taxon>Bacteria</taxon>
        <taxon>Bacillati</taxon>
        <taxon>Bacillota</taxon>
        <taxon>Clostridia</taxon>
        <taxon>Peptostreptococcales</taxon>
        <taxon>Anaerovoracaceae</taxon>
        <taxon>Lentihominibacter</taxon>
    </lineage>
</organism>
<sequence>MRYRINQIKLNVGQSRDDIPKAIRKKLRKPELKIYDMQIVKESVDARKKHDIRLVYTVDFSCREKLSLESPSNRDYDSMAKKTGPWDYDKRPVIAGFGPCGMFTALILAEAGKRPVVIERGQSVDERVKSVEKFWSEGVLDPESNVQFGEGGAGTFSDGKLTTGIKDIRISKVLKEFTEAGAHEEILYKQKPHIGTDKLRDIVKNIRHKIESLGGNIFFDTRLDGIITEESAEGRRIKGVKLLQRGAGIIELETDSLVLAIGHSARDTFEMLFREGFKMEQKPFSIGVRIEHLQKDIDRAQYGSAVLAETLGAADYKLNHRCQNGRGVYTFCMCPGGSVINAASERHTAVTNGMSNSDRKGIYANSGLLVDVLREDFPSEHPLAGVEFQRKYERLAYENGKGNLPKTKYKNFRENNNDAVRKSIPEFAAESIIEAMPFFGKKLLGFDSDEAVLTAVETRSSSPVRILRDSDHQSDIKGIFPAGEGPGYAGGIMSAAVDGIKTAEKILNVIFL</sequence>
<reference evidence="2" key="1">
    <citation type="submission" date="2020-08" db="EMBL/GenBank/DDBJ databases">
        <title>Genome public.</title>
        <authorList>
            <person name="Liu C."/>
            <person name="Sun Q."/>
        </authorList>
    </citation>
    <scope>NUCLEOTIDE SEQUENCE</scope>
    <source>
        <strain evidence="2">NSJ-24</strain>
    </source>
</reference>
<proteinExistence type="predicted"/>
<protein>
    <submittedName>
        <fullName evidence="2">NAD(FAD)-utilizing dehydrogenase</fullName>
    </submittedName>
</protein>
<evidence type="ECO:0000259" key="1">
    <source>
        <dbReference type="Pfam" id="PF21688"/>
    </source>
</evidence>
<dbReference type="SUPFAM" id="SSF51905">
    <property type="entry name" value="FAD/NAD(P)-binding domain"/>
    <property type="match status" value="1"/>
</dbReference>
<dbReference type="InterPro" id="IPR028348">
    <property type="entry name" value="FAD-binding_protein"/>
</dbReference>
<dbReference type="RefSeq" id="WP_187525395.1">
    <property type="nucleotide sequence ID" value="NZ_JACRTA010000002.1"/>
</dbReference>
<accession>A0A926EAE8</accession>
<dbReference type="Gene3D" id="3.50.50.60">
    <property type="entry name" value="FAD/NAD(P)-binding domain"/>
    <property type="match status" value="2"/>
</dbReference>
<dbReference type="Proteomes" id="UP000610862">
    <property type="component" value="Unassembled WGS sequence"/>
</dbReference>